<evidence type="ECO:0000313" key="3">
    <source>
        <dbReference type="Proteomes" id="UP000245207"/>
    </source>
</evidence>
<dbReference type="Pfam" id="PF25372">
    <property type="entry name" value="DUF7885"/>
    <property type="match status" value="2"/>
</dbReference>
<dbReference type="OrthoDB" id="2585512at2759"/>
<dbReference type="InterPro" id="IPR057207">
    <property type="entry name" value="FBXL15_LRR"/>
</dbReference>
<dbReference type="SMART" id="SM00367">
    <property type="entry name" value="LRR_CC"/>
    <property type="match status" value="7"/>
</dbReference>
<dbReference type="STRING" id="35608.A0A2U1N7N2"/>
<feature type="domain" description="F-box/LRR-repeat protein 15-like leucin rich repeat" evidence="1">
    <location>
        <begin position="250"/>
        <end position="345"/>
    </location>
</feature>
<dbReference type="AlphaFoldDB" id="A0A2U1N7N2"/>
<dbReference type="PANTHER" id="PTHR13318">
    <property type="entry name" value="PARTNER OF PAIRED, ISOFORM B-RELATED"/>
    <property type="match status" value="1"/>
</dbReference>
<evidence type="ECO:0000313" key="2">
    <source>
        <dbReference type="EMBL" id="PWA69487.1"/>
    </source>
</evidence>
<proteinExistence type="predicted"/>
<dbReference type="Proteomes" id="UP000245207">
    <property type="component" value="Unassembled WGS sequence"/>
</dbReference>
<dbReference type="SUPFAM" id="SSF52047">
    <property type="entry name" value="RNI-like"/>
    <property type="match status" value="1"/>
</dbReference>
<protein>
    <submittedName>
        <fullName evidence="2">RNI-like superfamily protein</fullName>
    </submittedName>
</protein>
<evidence type="ECO:0000259" key="1">
    <source>
        <dbReference type="Pfam" id="PF25372"/>
    </source>
</evidence>
<dbReference type="InterPro" id="IPR032675">
    <property type="entry name" value="LRR_dom_sf"/>
</dbReference>
<dbReference type="GO" id="GO:0031146">
    <property type="term" value="P:SCF-dependent proteasomal ubiquitin-dependent protein catabolic process"/>
    <property type="evidence" value="ECO:0007669"/>
    <property type="project" value="TreeGrafter"/>
</dbReference>
<dbReference type="InterPro" id="IPR006553">
    <property type="entry name" value="Leu-rich_rpt_Cys-con_subtyp"/>
</dbReference>
<dbReference type="PANTHER" id="PTHR13318:SF176">
    <property type="entry name" value="F-BOX PROTEIN AT-B"/>
    <property type="match status" value="1"/>
</dbReference>
<accession>A0A2U1N7N2</accession>
<keyword evidence="3" id="KW-1185">Reference proteome</keyword>
<name>A0A2U1N7N2_ARTAN</name>
<reference evidence="2 3" key="1">
    <citation type="journal article" date="2018" name="Mol. Plant">
        <title>The genome of Artemisia annua provides insight into the evolution of Asteraceae family and artemisinin biosynthesis.</title>
        <authorList>
            <person name="Shen Q."/>
            <person name="Zhang L."/>
            <person name="Liao Z."/>
            <person name="Wang S."/>
            <person name="Yan T."/>
            <person name="Shi P."/>
            <person name="Liu M."/>
            <person name="Fu X."/>
            <person name="Pan Q."/>
            <person name="Wang Y."/>
            <person name="Lv Z."/>
            <person name="Lu X."/>
            <person name="Zhang F."/>
            <person name="Jiang W."/>
            <person name="Ma Y."/>
            <person name="Chen M."/>
            <person name="Hao X."/>
            <person name="Li L."/>
            <person name="Tang Y."/>
            <person name="Lv G."/>
            <person name="Zhou Y."/>
            <person name="Sun X."/>
            <person name="Brodelius P.E."/>
            <person name="Rose J.K.C."/>
            <person name="Tang K."/>
        </authorList>
    </citation>
    <scope>NUCLEOTIDE SEQUENCE [LARGE SCALE GENOMIC DNA]</scope>
    <source>
        <strain evidence="3">cv. Huhao1</strain>
        <tissue evidence="2">Leaf</tissue>
    </source>
</reference>
<gene>
    <name evidence="2" type="ORF">CTI12_AA298230</name>
</gene>
<feature type="domain" description="F-box/LRR-repeat protein 15-like leucin rich repeat" evidence="1">
    <location>
        <begin position="32"/>
        <end position="248"/>
    </location>
</feature>
<dbReference type="GO" id="GO:0019005">
    <property type="term" value="C:SCF ubiquitin ligase complex"/>
    <property type="evidence" value="ECO:0007669"/>
    <property type="project" value="TreeGrafter"/>
</dbReference>
<comment type="caution">
    <text evidence="2">The sequence shown here is derived from an EMBL/GenBank/DDBJ whole genome shotgun (WGS) entry which is preliminary data.</text>
</comment>
<sequence>MKALKLEPASASDTLVFFTSVYTSIAPMAIRETLTRLDLKDRPASKSSDDLSNIGFQSIIGCKHLISLSLRRSRKSNYIYSNLVTDVGMFLLAEGCKQLEYVRLGGFTKVTDVGYARVLNSCSNLKMFEIRRGYFLRDLAFQDLSKVCRSPFVEVKLVSCHITSEAVRELVTCSASIKVLNLCSCSRVSDSALSSISSLTFLTYLNLEGTYVTDAGMAILGNGKAPISYLSLRRCRRVTDKGISLLLGKLTELSIRNCNITNAALLALKVRRDESKLLRKLDMYECEAISVMLCVMLKEPFFRGLQWIGIGMTRVCYERDDKLAKICKGRRMLTICKHGCKMQCRSKWHERSTSNIFEDFYFD</sequence>
<dbReference type="Gene3D" id="3.80.10.10">
    <property type="entry name" value="Ribonuclease Inhibitor"/>
    <property type="match status" value="3"/>
</dbReference>
<organism evidence="2 3">
    <name type="scientific">Artemisia annua</name>
    <name type="common">Sweet wormwood</name>
    <dbReference type="NCBI Taxonomy" id="35608"/>
    <lineage>
        <taxon>Eukaryota</taxon>
        <taxon>Viridiplantae</taxon>
        <taxon>Streptophyta</taxon>
        <taxon>Embryophyta</taxon>
        <taxon>Tracheophyta</taxon>
        <taxon>Spermatophyta</taxon>
        <taxon>Magnoliopsida</taxon>
        <taxon>eudicotyledons</taxon>
        <taxon>Gunneridae</taxon>
        <taxon>Pentapetalae</taxon>
        <taxon>asterids</taxon>
        <taxon>campanulids</taxon>
        <taxon>Asterales</taxon>
        <taxon>Asteraceae</taxon>
        <taxon>Asteroideae</taxon>
        <taxon>Anthemideae</taxon>
        <taxon>Artemisiinae</taxon>
        <taxon>Artemisia</taxon>
    </lineage>
</organism>
<dbReference type="EMBL" id="PKPP01003430">
    <property type="protein sequence ID" value="PWA69487.1"/>
    <property type="molecule type" value="Genomic_DNA"/>
</dbReference>